<name>A0A2K3V1G0_9DEIO</name>
<evidence type="ECO:0000313" key="3">
    <source>
        <dbReference type="Proteomes" id="UP000236379"/>
    </source>
</evidence>
<keyword evidence="3" id="KW-1185">Reference proteome</keyword>
<feature type="transmembrane region" description="Helical" evidence="1">
    <location>
        <begin position="100"/>
        <end position="116"/>
    </location>
</feature>
<dbReference type="AlphaFoldDB" id="A0A2K3V1G0"/>
<dbReference type="InterPro" id="IPR021214">
    <property type="entry name" value="DUF2568"/>
</dbReference>
<dbReference type="Proteomes" id="UP000236379">
    <property type="component" value="Unassembled WGS sequence"/>
</dbReference>
<feature type="transmembrane region" description="Helical" evidence="1">
    <location>
        <begin position="74"/>
        <end position="94"/>
    </location>
</feature>
<sequence>MFTMKANSVHSLQQPHLSWADGLALGLEMVGLGALMAWGWQRFGWAGVLLPPLAVSVLWARFLSPRATRPVTGLAWPLAKLAVFAVCALALTAVTGPLTAAAYFALALLGITLGGTR</sequence>
<comment type="caution">
    <text evidence="2">The sequence shown here is derived from an EMBL/GenBank/DDBJ whole genome shotgun (WGS) entry which is preliminary data.</text>
</comment>
<evidence type="ECO:0000313" key="2">
    <source>
        <dbReference type="EMBL" id="PNY82630.1"/>
    </source>
</evidence>
<accession>A0A2K3V1G0</accession>
<protein>
    <recommendedName>
        <fullName evidence="4">DUF2568 domain-containing protein</fullName>
    </recommendedName>
</protein>
<evidence type="ECO:0008006" key="4">
    <source>
        <dbReference type="Google" id="ProtNLM"/>
    </source>
</evidence>
<proteinExistence type="predicted"/>
<dbReference type="Pfam" id="PF10823">
    <property type="entry name" value="DUF2568"/>
    <property type="match status" value="1"/>
</dbReference>
<gene>
    <name evidence="2" type="ORF">CVO96_15865</name>
</gene>
<organism evidence="2 3">
    <name type="scientific">Deinococcus koreensis</name>
    <dbReference type="NCBI Taxonomy" id="2054903"/>
    <lineage>
        <taxon>Bacteria</taxon>
        <taxon>Thermotogati</taxon>
        <taxon>Deinococcota</taxon>
        <taxon>Deinococci</taxon>
        <taxon>Deinococcales</taxon>
        <taxon>Deinococcaceae</taxon>
        <taxon>Deinococcus</taxon>
    </lineage>
</organism>
<keyword evidence="1" id="KW-0472">Membrane</keyword>
<evidence type="ECO:0000256" key="1">
    <source>
        <dbReference type="SAM" id="Phobius"/>
    </source>
</evidence>
<feature type="transmembrane region" description="Helical" evidence="1">
    <location>
        <begin position="20"/>
        <end position="38"/>
    </location>
</feature>
<feature type="transmembrane region" description="Helical" evidence="1">
    <location>
        <begin position="44"/>
        <end position="62"/>
    </location>
</feature>
<keyword evidence="1" id="KW-0812">Transmembrane</keyword>
<reference evidence="2 3" key="1">
    <citation type="submission" date="2018-01" db="EMBL/GenBank/DDBJ databases">
        <title>Deinococcus koreensis sp. nov., a radiation-resistant bacterium isolated from river water.</title>
        <authorList>
            <person name="Choi A."/>
        </authorList>
    </citation>
    <scope>NUCLEOTIDE SEQUENCE [LARGE SCALE GENOMIC DNA]</scope>
    <source>
        <strain evidence="2 3">SJW1-2</strain>
    </source>
</reference>
<dbReference type="EMBL" id="PPPD01000001">
    <property type="protein sequence ID" value="PNY82630.1"/>
    <property type="molecule type" value="Genomic_DNA"/>
</dbReference>
<keyword evidence="1" id="KW-1133">Transmembrane helix</keyword>